<dbReference type="Pfam" id="PF17921">
    <property type="entry name" value="Integrase_H2C2"/>
    <property type="match status" value="3"/>
</dbReference>
<dbReference type="InterPro" id="IPR050951">
    <property type="entry name" value="Retrovirus_Pol_polyprotein"/>
</dbReference>
<dbReference type="SUPFAM" id="SSF53098">
    <property type="entry name" value="Ribonuclease H-like"/>
    <property type="match status" value="2"/>
</dbReference>
<dbReference type="Gene3D" id="3.30.420.10">
    <property type="entry name" value="Ribonuclease H-like superfamily/Ribonuclease H"/>
    <property type="match status" value="2"/>
</dbReference>
<dbReference type="Gene3D" id="1.10.340.70">
    <property type="match status" value="1"/>
</dbReference>
<organism evidence="4">
    <name type="scientific">Tetraodon nigroviridis</name>
    <name type="common">Spotted green pufferfish</name>
    <name type="synonym">Chelonodon nigroviridis</name>
    <dbReference type="NCBI Taxonomy" id="99883"/>
    <lineage>
        <taxon>Eukaryota</taxon>
        <taxon>Metazoa</taxon>
        <taxon>Chordata</taxon>
        <taxon>Craniata</taxon>
        <taxon>Vertebrata</taxon>
        <taxon>Euteleostomi</taxon>
        <taxon>Actinopterygii</taxon>
        <taxon>Neopterygii</taxon>
        <taxon>Teleostei</taxon>
        <taxon>Neoteleostei</taxon>
        <taxon>Acanthomorphata</taxon>
        <taxon>Eupercaria</taxon>
        <taxon>Tetraodontiformes</taxon>
        <taxon>Tetradontoidea</taxon>
        <taxon>Tetraodontidae</taxon>
        <taxon>Tetraodon</taxon>
    </lineage>
</organism>
<dbReference type="InterPro" id="IPR012337">
    <property type="entry name" value="RNaseH-like_sf"/>
</dbReference>
<accession>Q4T678</accession>
<comment type="caution">
    <text evidence="4">The sequence shown here is derived from an EMBL/GenBank/DDBJ whole genome shotgun (WGS) entry which is preliminary data.</text>
</comment>
<proteinExistence type="predicted"/>
<dbReference type="EMBL" id="CAAE01008884">
    <property type="protein sequence ID" value="CAF91604.1"/>
    <property type="molecule type" value="Genomic_DNA"/>
</dbReference>
<gene>
    <name evidence="4" type="ORF">GSTENG00006446001</name>
</gene>
<dbReference type="FunFam" id="3.30.420.10:FF:000032">
    <property type="entry name" value="Retrovirus-related Pol polyprotein from transposon 297-like Protein"/>
    <property type="match status" value="2"/>
</dbReference>
<dbReference type="PANTHER" id="PTHR37984">
    <property type="entry name" value="PROTEIN CBG26694"/>
    <property type="match status" value="1"/>
</dbReference>
<dbReference type="FunFam" id="1.10.340.70:FF:000001">
    <property type="entry name" value="Retrovirus-related Pol polyprotein from transposon gypsy-like Protein"/>
    <property type="match status" value="1"/>
</dbReference>
<feature type="region of interest" description="Disordered" evidence="2">
    <location>
        <begin position="1386"/>
        <end position="1419"/>
    </location>
</feature>
<dbReference type="InterPro" id="IPR036397">
    <property type="entry name" value="RNaseH_sf"/>
</dbReference>
<evidence type="ECO:0000259" key="3">
    <source>
        <dbReference type="PROSITE" id="PS50994"/>
    </source>
</evidence>
<dbReference type="InterPro" id="IPR041588">
    <property type="entry name" value="Integrase_H2C2"/>
</dbReference>
<evidence type="ECO:0000256" key="2">
    <source>
        <dbReference type="SAM" id="MobiDB-lite"/>
    </source>
</evidence>
<dbReference type="PANTHER" id="PTHR37984:SF15">
    <property type="entry name" value="INTEGRASE CATALYTIC DOMAIN-CONTAINING PROTEIN"/>
    <property type="match status" value="1"/>
</dbReference>
<dbReference type="Pfam" id="PF00665">
    <property type="entry name" value="rve"/>
    <property type="match status" value="1"/>
</dbReference>
<dbReference type="GO" id="GO:0015074">
    <property type="term" value="P:DNA integration"/>
    <property type="evidence" value="ECO:0007669"/>
    <property type="project" value="InterPro"/>
</dbReference>
<feature type="domain" description="Integrase catalytic" evidence="3">
    <location>
        <begin position="224"/>
        <end position="338"/>
    </location>
</feature>
<protein>
    <recommendedName>
        <fullName evidence="1">Gypsy retrotransposon integrase-like protein 1</fullName>
    </recommendedName>
</protein>
<dbReference type="PROSITE" id="PS50994">
    <property type="entry name" value="INTEGRASE"/>
    <property type="match status" value="2"/>
</dbReference>
<reference evidence="4" key="2">
    <citation type="submission" date="2004-02" db="EMBL/GenBank/DDBJ databases">
        <authorList>
            <consortium name="Genoscope"/>
            <consortium name="Whitehead Institute Centre for Genome Research"/>
        </authorList>
    </citation>
    <scope>NUCLEOTIDE SEQUENCE</scope>
</reference>
<dbReference type="KEGG" id="tng:GSTEN00006446G001"/>
<name>Q4T678_TETNG</name>
<dbReference type="GO" id="GO:0003676">
    <property type="term" value="F:nucleic acid binding"/>
    <property type="evidence" value="ECO:0007669"/>
    <property type="project" value="InterPro"/>
</dbReference>
<feature type="non-terminal residue" evidence="4">
    <location>
        <position position="1"/>
    </location>
</feature>
<evidence type="ECO:0000256" key="1">
    <source>
        <dbReference type="ARBA" id="ARBA00039658"/>
    </source>
</evidence>
<sequence length="1457" mass="162892">NYDTPDGKFNLLLSRLSGKARDVVKVSLRCRHDLCGDELIDAVFDILKRNFGELLCSNLPMRDFYNTVPRVGPELPDKIGTVKLRQAVTLLPRQEYVVWGKLPPSALVSPGSTVIVEPSSSRSSPRNIMVGRVITPMRECCYESRETLHLLRHWDKLILLDGILYRVSKDPLSKRKRFQFVVPSSLKSVVLSGVHDNAGHQGQPHTLSLARQRFFWHDMEKDDQTAKRVAKKLWDGFFCVYGFPQRIHTDQGANFESELLAELLMLSGVSKSHTSPYHPMGNGAAERFNRTLGNMLRSLPPRSKQKWPQMIQSLTFAHNCTVHETTGFAHFYLMFGRVPRLPVDLMFRNVLQDDTVCDYATYVKSLVDDLSSAMLQAQRSSTKEQKHQSDQYNKRAKGLPLCVGDQNQLFRRRSVNSMPLQSHTGLRGTAGIKKSWTRESRSYSHNAEYIQLHLVPFDPSGLWLLPLCIVAGFFVRLHRCALIADSQNYDTPDGKFNLLLSRLSGKARDVVKVSLRCRHNVCGDELIDAVFDILKRNFGELLCSNLPMRDFYNTVPRVGPELPDKIGTVKLRQAVTLLPRQEYVVWGKLPPSALVSPGSTVIVEPSSSRSSPRNIMVGRVITPMWGDRWIPLKVLNPTNEALTLRSNTKIADVFPCVAAEDLAFSQGLCKTQSGLSEGPPALPQQDPLSKRKRFQFVVPSSLKSVVLSGVHDNAGHQGQPRTLSLARQRFFWHDMEKDDNTVCDYATYVKSLVDDLSSAMLQAQRSSTKEQKHQSDQYNKRAKGLPLCVGDQNYDTPDGKFNLLLSRLSGKARDVVKVSLRCRHNVCGDELIDAVFDILKRNFGELLCSNLPMRDFYNTVPRVGPELPDKIGTVKLRQAVTLLPRQEYVVWGKLPPSALVSPGSTVIVEPSSSRSSPRNIMVGRVITPMWGDRWIPLKVLNPTNEAVTLRSNTKIADVFPCVAAEDLAFSQGLCKTQSGLSEGPPALPQQRFFWHDMEKDVRSHVRNCHRCVLSKTAEPAVRAPLESIKTTVPLELVCIDFWSAEDNNNKSVDVLVITDHFTKLAHAFQCQDQTAKRVAKKLWDGFFCVYGFPQRIHTDQGANFESELLAELLMLSGVSKSHTSPYHPMGNGAAERFNRTLGNMLRSLPPRSKQKWPQMIQSLTFAYNCTVHETTGFAPFYLMFGRVPRLPVDLMFRNVLQDNTVCDYATYVKSLVDDLSSAMLQAQRSSTKEQKHQSDQYNKRAKGLPLCVGDQVLVANKGARGKRKLADKWEPVVYTVVASKPALHIYRIRDTDGNERVVHRNLLLEVNFLPLDVALDGAAEPGDSLAGVAAEPVLHEADTSVADVDAASMCPSLAGFGASSSSSDRTSAWVQQLSPPVLECDAGGGFPEDSVPQHPPTESTVPSPAVPTESLREDQRTTRFGRVIRPASRLIETMRQVTSLFSTRPVPSPVMIM</sequence>
<dbReference type="OrthoDB" id="8948897at2759"/>
<feature type="domain" description="Integrase catalytic" evidence="3">
    <location>
        <begin position="1029"/>
        <end position="1187"/>
    </location>
</feature>
<reference evidence="4" key="1">
    <citation type="journal article" date="2004" name="Nature">
        <title>Genome duplication in the teleost fish Tetraodon nigroviridis reveals the early vertebrate proto-karyotype.</title>
        <authorList>
            <person name="Jaillon O."/>
            <person name="Aury J.-M."/>
            <person name="Brunet F."/>
            <person name="Petit J.-L."/>
            <person name="Stange-Thomann N."/>
            <person name="Mauceli E."/>
            <person name="Bouneau L."/>
            <person name="Fischer C."/>
            <person name="Ozouf-Costaz C."/>
            <person name="Bernot A."/>
            <person name="Nicaud S."/>
            <person name="Jaffe D."/>
            <person name="Fisher S."/>
            <person name="Lutfalla G."/>
            <person name="Dossat C."/>
            <person name="Segurens B."/>
            <person name="Dasilva C."/>
            <person name="Salanoubat M."/>
            <person name="Levy M."/>
            <person name="Boudet N."/>
            <person name="Castellano S."/>
            <person name="Anthouard V."/>
            <person name="Jubin C."/>
            <person name="Castelli V."/>
            <person name="Katinka M."/>
            <person name="Vacherie B."/>
            <person name="Biemont C."/>
            <person name="Skalli Z."/>
            <person name="Cattolico L."/>
            <person name="Poulain J."/>
            <person name="De Berardinis V."/>
            <person name="Cruaud C."/>
            <person name="Duprat S."/>
            <person name="Brottier P."/>
            <person name="Coutanceau J.-P."/>
            <person name="Gouzy J."/>
            <person name="Parra G."/>
            <person name="Lardier G."/>
            <person name="Chapple C."/>
            <person name="McKernan K.J."/>
            <person name="McEwan P."/>
            <person name="Bosak S."/>
            <person name="Kellis M."/>
            <person name="Volff J.-N."/>
            <person name="Guigo R."/>
            <person name="Zody M.C."/>
            <person name="Mesirov J."/>
            <person name="Lindblad-Toh K."/>
            <person name="Birren B."/>
            <person name="Nusbaum C."/>
            <person name="Kahn D."/>
            <person name="Robinson-Rechavi M."/>
            <person name="Laudet V."/>
            <person name="Schachter V."/>
            <person name="Quetier F."/>
            <person name="Saurin W."/>
            <person name="Scarpelli C."/>
            <person name="Wincker P."/>
            <person name="Lander E.S."/>
            <person name="Weissenbach J."/>
            <person name="Roest Crollius H."/>
        </authorList>
    </citation>
    <scope>NUCLEOTIDE SEQUENCE [LARGE SCALE GENOMIC DNA]</scope>
</reference>
<dbReference type="InterPro" id="IPR001584">
    <property type="entry name" value="Integrase_cat-core"/>
</dbReference>
<evidence type="ECO:0000313" key="4">
    <source>
        <dbReference type="EMBL" id="CAF91604.1"/>
    </source>
</evidence>